<feature type="region of interest" description="Disordered" evidence="1">
    <location>
        <begin position="23"/>
        <end position="74"/>
    </location>
</feature>
<dbReference type="Gene3D" id="3.10.450.50">
    <property type="match status" value="1"/>
</dbReference>
<feature type="compositionally biased region" description="Acidic residues" evidence="1">
    <location>
        <begin position="38"/>
        <end position="50"/>
    </location>
</feature>
<dbReference type="InterPro" id="IPR032710">
    <property type="entry name" value="NTF2-like_dom_sf"/>
</dbReference>
<evidence type="ECO:0000256" key="1">
    <source>
        <dbReference type="SAM" id="MobiDB-lite"/>
    </source>
</evidence>
<protein>
    <submittedName>
        <fullName evidence="2">Nuclear transport factor 2 family protein</fullName>
    </submittedName>
</protein>
<dbReference type="Proteomes" id="UP000323317">
    <property type="component" value="Unassembled WGS sequence"/>
</dbReference>
<evidence type="ECO:0000313" key="3">
    <source>
        <dbReference type="Proteomes" id="UP000323317"/>
    </source>
</evidence>
<proteinExistence type="predicted"/>
<sequence length="194" mass="21808">MTTQLWKKFMIGLGVSSLLLAGCSNNEGADETDKPEENTEEQAEEADAEDQTTALLEETSELKEAEDVPEEEKQAILDAFNEYIESFNDEDVERYMASLSETPVNFDLEKEEEAVNNIFSKLDVRREASNVKIVNYSGKKADVYADLEVVTSDPESDREATTTGKQLTIFQKTDDGWKVSMIKVKQNVEQSAEE</sequence>
<name>A0A5D4KFG2_9BACI</name>
<gene>
    <name evidence="2" type="ORF">FZC79_07690</name>
</gene>
<dbReference type="EMBL" id="VTEH01000004">
    <property type="protein sequence ID" value="TYR76027.1"/>
    <property type="molecule type" value="Genomic_DNA"/>
</dbReference>
<dbReference type="AlphaFoldDB" id="A0A5D4KFG2"/>
<organism evidence="2 3">
    <name type="scientific">Rossellomorea vietnamensis</name>
    <dbReference type="NCBI Taxonomy" id="218284"/>
    <lineage>
        <taxon>Bacteria</taxon>
        <taxon>Bacillati</taxon>
        <taxon>Bacillota</taxon>
        <taxon>Bacilli</taxon>
        <taxon>Bacillales</taxon>
        <taxon>Bacillaceae</taxon>
        <taxon>Rossellomorea</taxon>
    </lineage>
</organism>
<dbReference type="RefSeq" id="WP_148946245.1">
    <property type="nucleotide sequence ID" value="NZ_VTEH01000004.1"/>
</dbReference>
<dbReference type="PROSITE" id="PS51257">
    <property type="entry name" value="PROKAR_LIPOPROTEIN"/>
    <property type="match status" value="1"/>
</dbReference>
<dbReference type="SUPFAM" id="SSF54427">
    <property type="entry name" value="NTF2-like"/>
    <property type="match status" value="1"/>
</dbReference>
<evidence type="ECO:0000313" key="2">
    <source>
        <dbReference type="EMBL" id="TYR76027.1"/>
    </source>
</evidence>
<comment type="caution">
    <text evidence="2">The sequence shown here is derived from an EMBL/GenBank/DDBJ whole genome shotgun (WGS) entry which is preliminary data.</text>
</comment>
<feature type="compositionally biased region" description="Basic and acidic residues" evidence="1">
    <location>
        <begin position="60"/>
        <end position="74"/>
    </location>
</feature>
<accession>A0A5D4KFG2</accession>
<reference evidence="2 3" key="1">
    <citation type="submission" date="2019-08" db="EMBL/GenBank/DDBJ databases">
        <title>Bacillus genomes from the desert of Cuatro Cienegas, Coahuila.</title>
        <authorList>
            <person name="Olmedo-Alvarez G."/>
        </authorList>
    </citation>
    <scope>NUCLEOTIDE SEQUENCE [LARGE SCALE GENOMIC DNA]</scope>
    <source>
        <strain evidence="2 3">CH40_1T</strain>
    </source>
</reference>